<dbReference type="EMBL" id="VIGH01000008">
    <property type="protein sequence ID" value="TQF66309.1"/>
    <property type="molecule type" value="Genomic_DNA"/>
</dbReference>
<name>A0A541B1W1_9NOCA</name>
<protein>
    <submittedName>
        <fullName evidence="4">DUF1254 domain-containing protein</fullName>
    </submittedName>
</protein>
<dbReference type="Gene3D" id="1.10.3360.10">
    <property type="entry name" value="VPA0735-like domain"/>
    <property type="match status" value="1"/>
</dbReference>
<dbReference type="InterPro" id="IPR037049">
    <property type="entry name" value="DUF1214_C_sf"/>
</dbReference>
<evidence type="ECO:0000259" key="3">
    <source>
        <dbReference type="Pfam" id="PF06863"/>
    </source>
</evidence>
<dbReference type="InterPro" id="IPR037050">
    <property type="entry name" value="DUF1254_sf"/>
</dbReference>
<evidence type="ECO:0000313" key="4">
    <source>
        <dbReference type="EMBL" id="TQF66309.1"/>
    </source>
</evidence>
<dbReference type="Pfam" id="PF06863">
    <property type="entry name" value="DUF1254"/>
    <property type="match status" value="1"/>
</dbReference>
<dbReference type="InterPro" id="IPR010621">
    <property type="entry name" value="DUF1214"/>
</dbReference>
<proteinExistence type="predicted"/>
<evidence type="ECO:0000256" key="1">
    <source>
        <dbReference type="SAM" id="SignalP"/>
    </source>
</evidence>
<dbReference type="Gene3D" id="2.60.120.600">
    <property type="entry name" value="Domain of unknown function DUF1214, C-terminal domain"/>
    <property type="match status" value="1"/>
</dbReference>
<feature type="signal peptide" evidence="1">
    <location>
        <begin position="1"/>
        <end position="36"/>
    </location>
</feature>
<keyword evidence="1" id="KW-0732">Signal</keyword>
<gene>
    <name evidence="4" type="ORF">FK531_17450</name>
</gene>
<feature type="domain" description="DUF1214" evidence="2">
    <location>
        <begin position="360"/>
        <end position="478"/>
    </location>
</feature>
<dbReference type="OrthoDB" id="40820at2"/>
<comment type="caution">
    <text evidence="4">The sequence shown here is derived from an EMBL/GenBank/DDBJ whole genome shotgun (WGS) entry which is preliminary data.</text>
</comment>
<feature type="domain" description="DUF1254" evidence="3">
    <location>
        <begin position="87"/>
        <end position="218"/>
    </location>
</feature>
<dbReference type="Pfam" id="PF06742">
    <property type="entry name" value="DUF1214"/>
    <property type="match status" value="1"/>
</dbReference>
<accession>A0A541B1W1</accession>
<dbReference type="SUPFAM" id="SSF160935">
    <property type="entry name" value="VPA0735-like"/>
    <property type="match status" value="1"/>
</dbReference>
<dbReference type="InterPro" id="IPR010679">
    <property type="entry name" value="DUF1254"/>
</dbReference>
<dbReference type="Proteomes" id="UP000316256">
    <property type="component" value="Unassembled WGS sequence"/>
</dbReference>
<evidence type="ECO:0000313" key="5">
    <source>
        <dbReference type="Proteomes" id="UP000316256"/>
    </source>
</evidence>
<evidence type="ECO:0000259" key="2">
    <source>
        <dbReference type="Pfam" id="PF06742"/>
    </source>
</evidence>
<dbReference type="PANTHER" id="PTHR36509:SF2">
    <property type="entry name" value="BLL3101 PROTEIN"/>
    <property type="match status" value="1"/>
</dbReference>
<sequence length="494" mass="52760">MGTQDHRHGLHRIFQHGAWVISGVVALLMAASPATAQPAAPCGDYATCFAIGIRAYTYAYPLVMTGVTERVATNVPNSTTTQGRAPVNQFSNNGVPVPGPTDIVLPNVNTPYSVAWLDLRREPVILHLPDLGSRFFLMESMDAWTNVIANSPGTRTAAGPGDYAYVGPDWTGPLPAGLTQVFRFPTNTVFIAGRTYSTGSPADLAAVADIQSRYTLTPLHQYGTSYRPPSDVAFDPGLDTTAPYVQIDTMDAGTFFSTFAQQWQSNPPVPADAAAVAEFARIGLVPGSPFDITRLDPVTRQALTDAARAGNQLVDTAAKRTSPTITNWNMTLDLGSYGTRYLLRAATARGGYGANYFADAVYAGALSDVTGQTLSGARNYTLHFAKGAMPPADPRAFWSVTLYNVPGGTLFANPVGRGALGVPTVENHDPCFAPDGSLTFYIQAAQPDPSTQPGQFCNWLPAPPGNFALLLRMYWPEQSLLDGRWIPPAVLAAP</sequence>
<dbReference type="AlphaFoldDB" id="A0A541B1W1"/>
<organism evidence="4 5">
    <name type="scientific">Rhodococcus spelaei</name>
    <dbReference type="NCBI Taxonomy" id="2546320"/>
    <lineage>
        <taxon>Bacteria</taxon>
        <taxon>Bacillati</taxon>
        <taxon>Actinomycetota</taxon>
        <taxon>Actinomycetes</taxon>
        <taxon>Mycobacteriales</taxon>
        <taxon>Nocardiaceae</taxon>
        <taxon>Rhodococcus</taxon>
    </lineage>
</organism>
<dbReference type="PANTHER" id="PTHR36509">
    <property type="entry name" value="BLL3101 PROTEIN"/>
    <property type="match status" value="1"/>
</dbReference>
<keyword evidence="5" id="KW-1185">Reference proteome</keyword>
<feature type="chain" id="PRO_5021924077" evidence="1">
    <location>
        <begin position="37"/>
        <end position="494"/>
    </location>
</feature>
<reference evidence="4 5" key="1">
    <citation type="submission" date="2019-06" db="EMBL/GenBank/DDBJ databases">
        <title>Rhodococcus spaelei sp. nov., isolated from a cave.</title>
        <authorList>
            <person name="Lee S.D."/>
        </authorList>
    </citation>
    <scope>NUCLEOTIDE SEQUENCE [LARGE SCALE GENOMIC DNA]</scope>
    <source>
        <strain evidence="4 5">C9-5</strain>
    </source>
</reference>
<dbReference type="Gene3D" id="2.60.40.1610">
    <property type="entry name" value="Domain of unknown function DUF1254"/>
    <property type="match status" value="1"/>
</dbReference>